<protein>
    <submittedName>
        <fullName evidence="3">Endonuclease/exonuclease/phosphatase</fullName>
    </submittedName>
</protein>
<dbReference type="Proteomes" id="UP001448207">
    <property type="component" value="Unassembled WGS sequence"/>
</dbReference>
<dbReference type="GO" id="GO:0004519">
    <property type="term" value="F:endonuclease activity"/>
    <property type="evidence" value="ECO:0007669"/>
    <property type="project" value="UniProtKB-KW"/>
</dbReference>
<dbReference type="SMART" id="SM00128">
    <property type="entry name" value="IPPc"/>
    <property type="match status" value="1"/>
</dbReference>
<evidence type="ECO:0000313" key="3">
    <source>
        <dbReference type="EMBL" id="KAL0080915.1"/>
    </source>
</evidence>
<dbReference type="SMART" id="SM00320">
    <property type="entry name" value="WD40"/>
    <property type="match status" value="5"/>
</dbReference>
<evidence type="ECO:0000313" key="4">
    <source>
        <dbReference type="Proteomes" id="UP001448207"/>
    </source>
</evidence>
<dbReference type="InterPro" id="IPR000300">
    <property type="entry name" value="IPPc"/>
</dbReference>
<proteinExistence type="predicted"/>
<keyword evidence="3" id="KW-0540">Nuclease</keyword>
<organism evidence="3 4">
    <name type="scientific">Phycomyces blakesleeanus</name>
    <dbReference type="NCBI Taxonomy" id="4837"/>
    <lineage>
        <taxon>Eukaryota</taxon>
        <taxon>Fungi</taxon>
        <taxon>Fungi incertae sedis</taxon>
        <taxon>Mucoromycota</taxon>
        <taxon>Mucoromycotina</taxon>
        <taxon>Mucoromycetes</taxon>
        <taxon>Mucorales</taxon>
        <taxon>Phycomycetaceae</taxon>
        <taxon>Phycomyces</taxon>
    </lineage>
</organism>
<dbReference type="PANTHER" id="PTHR11200">
    <property type="entry name" value="INOSITOL 5-PHOSPHATASE"/>
    <property type="match status" value="1"/>
</dbReference>
<feature type="region of interest" description="Disordered" evidence="1">
    <location>
        <begin position="1"/>
        <end position="136"/>
    </location>
</feature>
<evidence type="ECO:0000259" key="2">
    <source>
        <dbReference type="SMART" id="SM00128"/>
    </source>
</evidence>
<dbReference type="InterPro" id="IPR036322">
    <property type="entry name" value="WD40_repeat_dom_sf"/>
</dbReference>
<feature type="compositionally biased region" description="Polar residues" evidence="1">
    <location>
        <begin position="115"/>
        <end position="136"/>
    </location>
</feature>
<gene>
    <name evidence="3" type="ORF">J3Q64DRAFT_1681595</name>
</gene>
<evidence type="ECO:0000256" key="1">
    <source>
        <dbReference type="SAM" id="MobiDB-lite"/>
    </source>
</evidence>
<comment type="caution">
    <text evidence="3">The sequence shown here is derived from an EMBL/GenBank/DDBJ whole genome shotgun (WGS) entry which is preliminary data.</text>
</comment>
<dbReference type="SUPFAM" id="SSF56219">
    <property type="entry name" value="DNase I-like"/>
    <property type="match status" value="1"/>
</dbReference>
<dbReference type="InterPro" id="IPR036691">
    <property type="entry name" value="Endo/exonu/phosph_ase_sf"/>
</dbReference>
<keyword evidence="3" id="KW-0255">Endonuclease</keyword>
<dbReference type="SUPFAM" id="SSF50978">
    <property type="entry name" value="WD40 repeat-like"/>
    <property type="match status" value="1"/>
</dbReference>
<dbReference type="Gene3D" id="2.130.10.10">
    <property type="entry name" value="YVTN repeat-like/Quinoprotein amine dehydrogenase"/>
    <property type="match status" value="1"/>
</dbReference>
<keyword evidence="4" id="KW-1185">Reference proteome</keyword>
<sequence>MDDTLIHQVQTSHIIHSSPEHDMSLKGIEQQRRIPPKPSQSTTKARSPPPPPPLSKKYHGSVNSHPPLPPPPPQSRAIQIDRSAEVTPPILPPRPVLAEGPSVPILPPRPSSSSIARSNTVTATGRSSQGGSFASSANNVRRALTTVRRGIGHPALLMSTSVYPDFTNASRKPPVGNSAGQRLGGSKHTVYTIAAAGSTLAIGGHTTRIWDIEKNACLYAVDPAMPNDNNDKVRSMAFAPCRNPANEGHYLWVGMQDGMLMVLDASRQMILGKRANFHSAPVQFIMRHKNTEVWTIDESGSLKIWPALAVDCDQHDPLDLNPGKCQVTSKAVAAVKVDSCLFMSSGRTLEYHTIPLSQNPVRKRIPNDLGNITQLAAVPYHYHRIFASHDNGKISIWDSESIERLQVITVSMYGISAMVGVGDYYLWVGYNTGMIYVYDTRPEQWLVVKVWKAHTSAVSCMVVDDTGLILDRSTVQVVSTDSSGNIAYWDGLLTDDWQEQRLHAHVREYCDYRDIEVMICSWNIDATKPEKLANTDDDIKLHEWLKGMKNPDIIVVGMQEIVDLESKKQTARSLFASRKKIETLQDADELLTHRYSLWHDYLVQAVAQNYGEHAYIVKKTDQLVGLFSCIFVKSSLGSRISNCESTLVKTGMKVMNRSLHGNKGGIAVRFLLDDTSLCFVNCHLAAGQSHIQQRNADAEGILQTTAFSAHETPDIFTNGGDGSLVLDHEVCFLSGDLNYRIGMSREDVIRELKNPDQQAARERLMAEDQLLKQRHTNPLFKLLTFQEPLIEFNPTYKYDPGTNCYDSSDKKRVPAWCDRILYHGESIQNLYYRRHEVLASDHRPISAGYSLEVKYIDYGKRDAIQKKIPEAWRKHLLEIVKSRKTLYVADYDACSLSEAHSRLEANQWNVQQTVEDLYE</sequence>
<accession>A0ABR3ASX9</accession>
<dbReference type="PANTHER" id="PTHR11200:SF240">
    <property type="entry name" value="INOSITOL POLYPHOSPHATE 5-PHOSPHATASE C9G1.10C-RELATED"/>
    <property type="match status" value="1"/>
</dbReference>
<feature type="compositionally biased region" description="Basic and acidic residues" evidence="1">
    <location>
        <begin position="18"/>
        <end position="32"/>
    </location>
</feature>
<dbReference type="InterPro" id="IPR001680">
    <property type="entry name" value="WD40_rpt"/>
</dbReference>
<keyword evidence="3" id="KW-0378">Hydrolase</keyword>
<feature type="domain" description="Inositol polyphosphate-related phosphatase" evidence="2">
    <location>
        <begin position="513"/>
        <end position="857"/>
    </location>
</feature>
<dbReference type="Gene3D" id="3.60.10.10">
    <property type="entry name" value="Endonuclease/exonuclease/phosphatase"/>
    <property type="match status" value="1"/>
</dbReference>
<name>A0ABR3ASX9_PHYBL</name>
<dbReference type="InterPro" id="IPR015943">
    <property type="entry name" value="WD40/YVTN_repeat-like_dom_sf"/>
</dbReference>
<dbReference type="EMBL" id="JBCLYO010000019">
    <property type="protein sequence ID" value="KAL0080915.1"/>
    <property type="molecule type" value="Genomic_DNA"/>
</dbReference>
<reference evidence="3 4" key="1">
    <citation type="submission" date="2024-04" db="EMBL/GenBank/DDBJ databases">
        <title>Symmetric and asymmetric DNA N6-adenine methylation regulates different biological responses in Mucorales.</title>
        <authorList>
            <consortium name="Lawrence Berkeley National Laboratory"/>
            <person name="Lax C."/>
            <person name="Mondo S.J."/>
            <person name="Osorio-Concepcion M."/>
            <person name="Muszewska A."/>
            <person name="Corrochano-Luque M."/>
            <person name="Gutierrez G."/>
            <person name="Riley R."/>
            <person name="Lipzen A."/>
            <person name="Guo J."/>
            <person name="Hundley H."/>
            <person name="Amirebrahimi M."/>
            <person name="Ng V."/>
            <person name="Lorenzo-Gutierrez D."/>
            <person name="Binder U."/>
            <person name="Yang J."/>
            <person name="Song Y."/>
            <person name="Canovas D."/>
            <person name="Navarro E."/>
            <person name="Freitag M."/>
            <person name="Gabaldon T."/>
            <person name="Grigoriev I.V."/>
            <person name="Corrochano L.M."/>
            <person name="Nicolas F.E."/>
            <person name="Garre V."/>
        </authorList>
    </citation>
    <scope>NUCLEOTIDE SEQUENCE [LARGE SCALE GENOMIC DNA]</scope>
    <source>
        <strain evidence="3 4">L51</strain>
    </source>
</reference>
<dbReference type="InterPro" id="IPR046985">
    <property type="entry name" value="IP5"/>
</dbReference>
<dbReference type="Pfam" id="PF22669">
    <property type="entry name" value="Exo_endo_phos2"/>
    <property type="match status" value="1"/>
</dbReference>